<dbReference type="EMBL" id="KN826955">
    <property type="protein sequence ID" value="KIK77505.1"/>
    <property type="molecule type" value="Genomic_DNA"/>
</dbReference>
<dbReference type="HOGENOM" id="CLU_863456_0_0_1"/>
<gene>
    <name evidence="2" type="ORF">PAXRUDRAFT_834963</name>
</gene>
<evidence type="ECO:0000313" key="2">
    <source>
        <dbReference type="EMBL" id="KIK77505.1"/>
    </source>
</evidence>
<organism evidence="2 3">
    <name type="scientific">Paxillus rubicundulus Ve08.2h10</name>
    <dbReference type="NCBI Taxonomy" id="930991"/>
    <lineage>
        <taxon>Eukaryota</taxon>
        <taxon>Fungi</taxon>
        <taxon>Dikarya</taxon>
        <taxon>Basidiomycota</taxon>
        <taxon>Agaricomycotina</taxon>
        <taxon>Agaricomycetes</taxon>
        <taxon>Agaricomycetidae</taxon>
        <taxon>Boletales</taxon>
        <taxon>Paxilineae</taxon>
        <taxon>Paxillaceae</taxon>
        <taxon>Paxillus</taxon>
    </lineage>
</organism>
<evidence type="ECO:0000256" key="1">
    <source>
        <dbReference type="SAM" id="MobiDB-lite"/>
    </source>
</evidence>
<reference evidence="3" key="2">
    <citation type="submission" date="2015-01" db="EMBL/GenBank/DDBJ databases">
        <title>Evolutionary Origins and Diversification of the Mycorrhizal Mutualists.</title>
        <authorList>
            <consortium name="DOE Joint Genome Institute"/>
            <consortium name="Mycorrhizal Genomics Consortium"/>
            <person name="Kohler A."/>
            <person name="Kuo A."/>
            <person name="Nagy L.G."/>
            <person name="Floudas D."/>
            <person name="Copeland A."/>
            <person name="Barry K.W."/>
            <person name="Cichocki N."/>
            <person name="Veneault-Fourrey C."/>
            <person name="LaButti K."/>
            <person name="Lindquist E.A."/>
            <person name="Lipzen A."/>
            <person name="Lundell T."/>
            <person name="Morin E."/>
            <person name="Murat C."/>
            <person name="Riley R."/>
            <person name="Ohm R."/>
            <person name="Sun H."/>
            <person name="Tunlid A."/>
            <person name="Henrissat B."/>
            <person name="Grigoriev I.V."/>
            <person name="Hibbett D.S."/>
            <person name="Martin F."/>
        </authorList>
    </citation>
    <scope>NUCLEOTIDE SEQUENCE [LARGE SCALE GENOMIC DNA]</scope>
    <source>
        <strain evidence="3">Ve08.2h10</strain>
    </source>
</reference>
<name>A0A0D0DHK1_9AGAM</name>
<keyword evidence="3" id="KW-1185">Reference proteome</keyword>
<evidence type="ECO:0008006" key="4">
    <source>
        <dbReference type="Google" id="ProtNLM"/>
    </source>
</evidence>
<dbReference type="Proteomes" id="UP000054538">
    <property type="component" value="Unassembled WGS sequence"/>
</dbReference>
<accession>A0A0D0DHK1</accession>
<sequence>MKIKKRAPVFAKEWQLAILRKLQTESRHITEEQCLAAVEETGLDKKWVKNWLTRQKSKTAARNRKNQVLLQEENLCYPPAADEPRHMLHGLPSHRSESESMDRVSVLGPSGGQASETSATDRTNSFYASRSMTQAVPRYERSFSNASLPSDGSFANGTPVAHATAMAYSRDPLCNRYPDFSQFFHPQVYERFRNSESLPTIDDRLLQLLANADADPNVLAHLRGLLTPHRLGGALVGQDSSTGLQNSPYPIAFVVRPADVEQLHHPLVPRLAITNDGEGDVPLSDPDPHNTVDSSQLRVVIVD</sequence>
<protein>
    <recommendedName>
        <fullName evidence="4">Homeobox domain-containing protein</fullName>
    </recommendedName>
</protein>
<feature type="region of interest" description="Disordered" evidence="1">
    <location>
        <begin position="81"/>
        <end position="120"/>
    </location>
</feature>
<dbReference type="AlphaFoldDB" id="A0A0D0DHK1"/>
<evidence type="ECO:0000313" key="3">
    <source>
        <dbReference type="Proteomes" id="UP000054538"/>
    </source>
</evidence>
<dbReference type="OrthoDB" id="2658928at2759"/>
<dbReference type="InParanoid" id="A0A0D0DHK1"/>
<reference evidence="2 3" key="1">
    <citation type="submission" date="2014-04" db="EMBL/GenBank/DDBJ databases">
        <authorList>
            <consortium name="DOE Joint Genome Institute"/>
            <person name="Kuo A."/>
            <person name="Kohler A."/>
            <person name="Jargeat P."/>
            <person name="Nagy L.G."/>
            <person name="Floudas D."/>
            <person name="Copeland A."/>
            <person name="Barry K.W."/>
            <person name="Cichocki N."/>
            <person name="Veneault-Fourrey C."/>
            <person name="LaButti K."/>
            <person name="Lindquist E.A."/>
            <person name="Lipzen A."/>
            <person name="Lundell T."/>
            <person name="Morin E."/>
            <person name="Murat C."/>
            <person name="Sun H."/>
            <person name="Tunlid A."/>
            <person name="Henrissat B."/>
            <person name="Grigoriev I.V."/>
            <person name="Hibbett D.S."/>
            <person name="Martin F."/>
            <person name="Nordberg H.P."/>
            <person name="Cantor M.N."/>
            <person name="Hua S.X."/>
        </authorList>
    </citation>
    <scope>NUCLEOTIDE SEQUENCE [LARGE SCALE GENOMIC DNA]</scope>
    <source>
        <strain evidence="2 3">Ve08.2h10</strain>
    </source>
</reference>
<proteinExistence type="predicted"/>